<comment type="caution">
    <text evidence="1">The sequence shown here is derived from an EMBL/GenBank/DDBJ whole genome shotgun (WGS) entry which is preliminary data.</text>
</comment>
<dbReference type="EMBL" id="CM042022">
    <property type="protein sequence ID" value="KAI3815221.1"/>
    <property type="molecule type" value="Genomic_DNA"/>
</dbReference>
<accession>A0ACB9J698</accession>
<name>A0ACB9J698_9ASTR</name>
<evidence type="ECO:0000313" key="2">
    <source>
        <dbReference type="Proteomes" id="UP001056120"/>
    </source>
</evidence>
<evidence type="ECO:0000313" key="1">
    <source>
        <dbReference type="EMBL" id="KAI3815221.1"/>
    </source>
</evidence>
<sequence length="85" mass="9462">MTYHFSTSDTFIFSSSTLNFLHNHHLLPPQPPFAATTICCSHNHHPQPLSAADTLNLPPKSTLAEKSIKIQDCRFDSHTNSVDDS</sequence>
<keyword evidence="2" id="KW-1185">Reference proteome</keyword>
<proteinExistence type="predicted"/>
<reference evidence="2" key="1">
    <citation type="journal article" date="2022" name="Mol. Ecol. Resour.">
        <title>The genomes of chicory, endive, great burdock and yacon provide insights into Asteraceae palaeo-polyploidization history and plant inulin production.</title>
        <authorList>
            <person name="Fan W."/>
            <person name="Wang S."/>
            <person name="Wang H."/>
            <person name="Wang A."/>
            <person name="Jiang F."/>
            <person name="Liu H."/>
            <person name="Zhao H."/>
            <person name="Xu D."/>
            <person name="Zhang Y."/>
        </authorList>
    </citation>
    <scope>NUCLEOTIDE SEQUENCE [LARGE SCALE GENOMIC DNA]</scope>
    <source>
        <strain evidence="2">cv. Yunnan</strain>
    </source>
</reference>
<gene>
    <name evidence="1" type="ORF">L1987_14881</name>
</gene>
<dbReference type="Proteomes" id="UP001056120">
    <property type="component" value="Linkage Group LG05"/>
</dbReference>
<organism evidence="1 2">
    <name type="scientific">Smallanthus sonchifolius</name>
    <dbReference type="NCBI Taxonomy" id="185202"/>
    <lineage>
        <taxon>Eukaryota</taxon>
        <taxon>Viridiplantae</taxon>
        <taxon>Streptophyta</taxon>
        <taxon>Embryophyta</taxon>
        <taxon>Tracheophyta</taxon>
        <taxon>Spermatophyta</taxon>
        <taxon>Magnoliopsida</taxon>
        <taxon>eudicotyledons</taxon>
        <taxon>Gunneridae</taxon>
        <taxon>Pentapetalae</taxon>
        <taxon>asterids</taxon>
        <taxon>campanulids</taxon>
        <taxon>Asterales</taxon>
        <taxon>Asteraceae</taxon>
        <taxon>Asteroideae</taxon>
        <taxon>Heliantheae alliance</taxon>
        <taxon>Millerieae</taxon>
        <taxon>Smallanthus</taxon>
    </lineage>
</organism>
<protein>
    <submittedName>
        <fullName evidence="1">Uncharacterized protein</fullName>
    </submittedName>
</protein>
<reference evidence="1 2" key="2">
    <citation type="journal article" date="2022" name="Mol. Ecol. Resour.">
        <title>The genomes of chicory, endive, great burdock and yacon provide insights into Asteraceae paleo-polyploidization history and plant inulin production.</title>
        <authorList>
            <person name="Fan W."/>
            <person name="Wang S."/>
            <person name="Wang H."/>
            <person name="Wang A."/>
            <person name="Jiang F."/>
            <person name="Liu H."/>
            <person name="Zhao H."/>
            <person name="Xu D."/>
            <person name="Zhang Y."/>
        </authorList>
    </citation>
    <scope>NUCLEOTIDE SEQUENCE [LARGE SCALE GENOMIC DNA]</scope>
    <source>
        <strain evidence="2">cv. Yunnan</strain>
        <tissue evidence="1">Leaves</tissue>
    </source>
</reference>